<accession>A0A6J6JIB5</accession>
<proteinExistence type="predicted"/>
<dbReference type="Pfam" id="PF13378">
    <property type="entry name" value="MR_MLE_C"/>
    <property type="match status" value="1"/>
</dbReference>
<dbReference type="InterPro" id="IPR034589">
    <property type="entry name" value="D-mannonate_dehydratase-like"/>
</dbReference>
<dbReference type="PANTHER" id="PTHR48080:SF6">
    <property type="entry name" value="STARVATION-SENSING PROTEIN RSPA"/>
    <property type="match status" value="1"/>
</dbReference>
<dbReference type="InterPro" id="IPR029065">
    <property type="entry name" value="Enolase_C-like"/>
</dbReference>
<organism evidence="2">
    <name type="scientific">freshwater metagenome</name>
    <dbReference type="NCBI Taxonomy" id="449393"/>
    <lineage>
        <taxon>unclassified sequences</taxon>
        <taxon>metagenomes</taxon>
        <taxon>ecological metagenomes</taxon>
    </lineage>
</organism>
<dbReference type="GO" id="GO:0009063">
    <property type="term" value="P:amino acid catabolic process"/>
    <property type="evidence" value="ECO:0007669"/>
    <property type="project" value="InterPro"/>
</dbReference>
<feature type="domain" description="Mandelate racemase/muconate lactonizing enzyme C-terminal" evidence="1">
    <location>
        <begin position="128"/>
        <end position="274"/>
    </location>
</feature>
<dbReference type="Gene3D" id="3.20.20.120">
    <property type="entry name" value="Enolase-like C-terminal domain"/>
    <property type="match status" value="1"/>
</dbReference>
<dbReference type="InterPro" id="IPR018110">
    <property type="entry name" value="Mandel_Rmase/mucon_lact_enz_CS"/>
</dbReference>
<evidence type="ECO:0000313" key="2">
    <source>
        <dbReference type="EMBL" id="CAB4637011.1"/>
    </source>
</evidence>
<dbReference type="NCBIfam" id="NF043051">
    <property type="entry name" value="ManoateDhtManD"/>
    <property type="match status" value="1"/>
</dbReference>
<dbReference type="InterPro" id="IPR036849">
    <property type="entry name" value="Enolase-like_C_sf"/>
</dbReference>
<dbReference type="Gene3D" id="3.30.390.10">
    <property type="entry name" value="Enolase-like, N-terminal domain"/>
    <property type="match status" value="1"/>
</dbReference>
<name>A0A6J6JIB5_9ZZZZ</name>
<dbReference type="NCBIfam" id="NF011654">
    <property type="entry name" value="PRK15072.1"/>
    <property type="match status" value="1"/>
</dbReference>
<reference evidence="2" key="1">
    <citation type="submission" date="2020-05" db="EMBL/GenBank/DDBJ databases">
        <authorList>
            <person name="Chiriac C."/>
            <person name="Salcher M."/>
            <person name="Ghai R."/>
            <person name="Kavagutti S V."/>
        </authorList>
    </citation>
    <scope>NUCLEOTIDE SEQUENCE</scope>
</reference>
<dbReference type="SFLD" id="SFLDS00001">
    <property type="entry name" value="Enolase"/>
    <property type="match status" value="1"/>
</dbReference>
<dbReference type="Pfam" id="PF02746">
    <property type="entry name" value="MR_MLE_N"/>
    <property type="match status" value="1"/>
</dbReference>
<dbReference type="SUPFAM" id="SSF54826">
    <property type="entry name" value="Enolase N-terminal domain-like"/>
    <property type="match status" value="1"/>
</dbReference>
<dbReference type="PANTHER" id="PTHR48080">
    <property type="entry name" value="D-GALACTONATE DEHYDRATASE-RELATED"/>
    <property type="match status" value="1"/>
</dbReference>
<dbReference type="InterPro" id="IPR013341">
    <property type="entry name" value="Mandelate_racemase_N_dom"/>
</dbReference>
<dbReference type="GO" id="GO:0016052">
    <property type="term" value="P:carbohydrate catabolic process"/>
    <property type="evidence" value="ECO:0007669"/>
    <property type="project" value="UniProtKB-ARBA"/>
</dbReference>
<dbReference type="EMBL" id="CAEZVN010000096">
    <property type="protein sequence ID" value="CAB4637011.1"/>
    <property type="molecule type" value="Genomic_DNA"/>
</dbReference>
<gene>
    <name evidence="2" type="ORF">UFOPK2001_00905</name>
</gene>
<dbReference type="InterPro" id="IPR013342">
    <property type="entry name" value="Mandelate_racemase_C"/>
</dbReference>
<dbReference type="SMART" id="SM00922">
    <property type="entry name" value="MR_MLE"/>
    <property type="match status" value="1"/>
</dbReference>
<dbReference type="InterPro" id="IPR029017">
    <property type="entry name" value="Enolase-like_N"/>
</dbReference>
<dbReference type="GO" id="GO:0008927">
    <property type="term" value="F:mannonate dehydratase activity"/>
    <property type="evidence" value="ECO:0007669"/>
    <property type="project" value="UniProtKB-ARBA"/>
</dbReference>
<dbReference type="AlphaFoldDB" id="A0A6J6JIB5"/>
<dbReference type="SUPFAM" id="SSF51604">
    <property type="entry name" value="Enolase C-terminal domain-like"/>
    <property type="match status" value="1"/>
</dbReference>
<sequence>MKIAKAEVFVHSPGRNFVTLRITTDDGLVGLGDATVNGRELAVAAYLRDHLAPMLIGRDAHNIEDTWQYFYRGSYWRRGPITMTAIAAIDMALWDIKAKAANMPLYQLLGGASREGCLAYGHASGREFNEIFDSIREHQEKGYKAIRVQTAIPGLNSVYGVAASANASAGSGSGKGASSERYDYEPARRSTVPVEEEWDTRAYLNYIPSVFEAVRNEFGPDLPLLHDGHHRLTPIQAARLGKSLEPYDLFWLEDLTPAENTDAFRLIRQHTTTPLAVGEIFNTIYDYKDLFEEQLIDYVRSPVSHGGGITPLKKIFDYAAVYQIKSGVHGPTDVSPIGHAASLHLGMAIHNYGISEYMQHSSDTNDVFQPEYTFSDGLIRPGTSPGLGVSYDEKLASQFEYEPAYLPVNRLKVDGTMHDW</sequence>
<dbReference type="SFLD" id="SFLDG00033">
    <property type="entry name" value="mannonate_dehydratase"/>
    <property type="match status" value="1"/>
</dbReference>
<dbReference type="GO" id="GO:0000287">
    <property type="term" value="F:magnesium ion binding"/>
    <property type="evidence" value="ECO:0007669"/>
    <property type="project" value="UniProtKB-ARBA"/>
</dbReference>
<dbReference type="PROSITE" id="PS00908">
    <property type="entry name" value="MR_MLE_1"/>
    <property type="match status" value="1"/>
</dbReference>
<evidence type="ECO:0000259" key="1">
    <source>
        <dbReference type="SMART" id="SM00922"/>
    </source>
</evidence>
<protein>
    <submittedName>
        <fullName evidence="2">Unannotated protein</fullName>
    </submittedName>
</protein>
<dbReference type="InterPro" id="IPR034593">
    <property type="entry name" value="DgoD-like"/>
</dbReference>